<dbReference type="SUPFAM" id="SSF51905">
    <property type="entry name" value="FAD/NAD(P)-binding domain"/>
    <property type="match status" value="1"/>
</dbReference>
<keyword evidence="4" id="KW-0472">Membrane</keyword>
<sequence length="533" mass="59724">MTMDLAKDLTAQYPACSRVNMEIGRIVVAELQRTSKHNHLHIGLLCLNGVMMKGVNVLISLGSAKPETRYIGLKAKFSAHDRSTLCQYDENSMKIRHNNCRSVIAEFGVRGRMKVLISGAGIAGTALAFWLSKLGHDVTVIERFTSLRTTGLQIDLRGHGIEVMKRMGLEESFRSKAAPEQGLQVVDKSGRRWAYFPANKPGDGLQNFTTEYEIMRGDLCRIMYDATKERAKYIFGTTIESFEDNGSSVEVRFTDSKTDRFDLLVGADGQGSRIRKMMLGHNSQDTFCPIGRGNNYMAYFTISKPIQDGEQYTATSYIATGGRVVMTRRHSASEVQVYLSCSTDSERLKNARRGDVEEEKEALTEIFQGAGWQTDEILNSLKGSKNFYCERLGLVKMESWSSGHVTLVGDAAYCPTANTGMGTTSAIVGAYILAGEIGRYCRRSNRADVHGENTLVAALKEYEQRFRPFMNQVQEGVAEDSFTDKVPWTPFTIAILNFLLGVASFFRVNIFKWLLKENVKGWDLPEYEEMLRN</sequence>
<keyword evidence="4" id="KW-1133">Transmembrane helix</keyword>
<dbReference type="EMBL" id="MU006111">
    <property type="protein sequence ID" value="KAF2835101.1"/>
    <property type="molecule type" value="Genomic_DNA"/>
</dbReference>
<dbReference type="Proteomes" id="UP000799429">
    <property type="component" value="Unassembled WGS sequence"/>
</dbReference>
<dbReference type="InterPro" id="IPR036188">
    <property type="entry name" value="FAD/NAD-bd_sf"/>
</dbReference>
<organism evidence="6 7">
    <name type="scientific">Patellaria atrata CBS 101060</name>
    <dbReference type="NCBI Taxonomy" id="1346257"/>
    <lineage>
        <taxon>Eukaryota</taxon>
        <taxon>Fungi</taxon>
        <taxon>Dikarya</taxon>
        <taxon>Ascomycota</taxon>
        <taxon>Pezizomycotina</taxon>
        <taxon>Dothideomycetes</taxon>
        <taxon>Dothideomycetes incertae sedis</taxon>
        <taxon>Patellariales</taxon>
        <taxon>Patellariaceae</taxon>
        <taxon>Patellaria</taxon>
    </lineage>
</organism>
<evidence type="ECO:0000259" key="5">
    <source>
        <dbReference type="Pfam" id="PF01494"/>
    </source>
</evidence>
<evidence type="ECO:0000256" key="1">
    <source>
        <dbReference type="ARBA" id="ARBA00022630"/>
    </source>
</evidence>
<keyword evidence="3" id="KW-0560">Oxidoreductase</keyword>
<gene>
    <name evidence="6" type="ORF">M501DRAFT_989088</name>
</gene>
<keyword evidence="2" id="KW-0274">FAD</keyword>
<evidence type="ECO:0000256" key="3">
    <source>
        <dbReference type="ARBA" id="ARBA00023002"/>
    </source>
</evidence>
<keyword evidence="1" id="KW-0285">Flavoprotein</keyword>
<dbReference type="GO" id="GO:0071949">
    <property type="term" value="F:FAD binding"/>
    <property type="evidence" value="ECO:0007669"/>
    <property type="project" value="InterPro"/>
</dbReference>
<dbReference type="InterPro" id="IPR002938">
    <property type="entry name" value="FAD-bd"/>
</dbReference>
<dbReference type="InterPro" id="IPR051704">
    <property type="entry name" value="FAD_aromatic-hydroxylase"/>
</dbReference>
<dbReference type="PANTHER" id="PTHR46865">
    <property type="entry name" value="OXIDOREDUCTASE-RELATED"/>
    <property type="match status" value="1"/>
</dbReference>
<keyword evidence="4" id="KW-0812">Transmembrane</keyword>
<proteinExistence type="predicted"/>
<comment type="caution">
    <text evidence="6">The sequence shown here is derived from an EMBL/GenBank/DDBJ whole genome shotgun (WGS) entry which is preliminary data.</text>
</comment>
<evidence type="ECO:0000256" key="4">
    <source>
        <dbReference type="SAM" id="Phobius"/>
    </source>
</evidence>
<dbReference type="Gene3D" id="3.50.50.60">
    <property type="entry name" value="FAD/NAD(P)-binding domain"/>
    <property type="match status" value="1"/>
</dbReference>
<dbReference type="PANTHER" id="PTHR46865:SF7">
    <property type="entry name" value="MONOOXYGENASE, PUTATIVE (AFU_ORTHOLOGUE AFUA_8G07040)-RELATED"/>
    <property type="match status" value="1"/>
</dbReference>
<accession>A0A9P4S413</accession>
<evidence type="ECO:0000256" key="2">
    <source>
        <dbReference type="ARBA" id="ARBA00022827"/>
    </source>
</evidence>
<keyword evidence="7" id="KW-1185">Reference proteome</keyword>
<evidence type="ECO:0000313" key="6">
    <source>
        <dbReference type="EMBL" id="KAF2835101.1"/>
    </source>
</evidence>
<dbReference type="AlphaFoldDB" id="A0A9P4S413"/>
<feature type="transmembrane region" description="Helical" evidence="4">
    <location>
        <begin position="488"/>
        <end position="506"/>
    </location>
</feature>
<evidence type="ECO:0000313" key="7">
    <source>
        <dbReference type="Proteomes" id="UP000799429"/>
    </source>
</evidence>
<name>A0A9P4S413_9PEZI</name>
<dbReference type="GO" id="GO:0016491">
    <property type="term" value="F:oxidoreductase activity"/>
    <property type="evidence" value="ECO:0007669"/>
    <property type="project" value="UniProtKB-KW"/>
</dbReference>
<dbReference type="Pfam" id="PF01494">
    <property type="entry name" value="FAD_binding_3"/>
    <property type="match status" value="1"/>
</dbReference>
<dbReference type="PRINTS" id="PR00420">
    <property type="entry name" value="RNGMNOXGNASE"/>
</dbReference>
<reference evidence="6" key="1">
    <citation type="journal article" date="2020" name="Stud. Mycol.">
        <title>101 Dothideomycetes genomes: a test case for predicting lifestyles and emergence of pathogens.</title>
        <authorList>
            <person name="Haridas S."/>
            <person name="Albert R."/>
            <person name="Binder M."/>
            <person name="Bloem J."/>
            <person name="Labutti K."/>
            <person name="Salamov A."/>
            <person name="Andreopoulos B."/>
            <person name="Baker S."/>
            <person name="Barry K."/>
            <person name="Bills G."/>
            <person name="Bluhm B."/>
            <person name="Cannon C."/>
            <person name="Castanera R."/>
            <person name="Culley D."/>
            <person name="Daum C."/>
            <person name="Ezra D."/>
            <person name="Gonzalez J."/>
            <person name="Henrissat B."/>
            <person name="Kuo A."/>
            <person name="Liang C."/>
            <person name="Lipzen A."/>
            <person name="Lutzoni F."/>
            <person name="Magnuson J."/>
            <person name="Mondo S."/>
            <person name="Nolan M."/>
            <person name="Ohm R."/>
            <person name="Pangilinan J."/>
            <person name="Park H.-J."/>
            <person name="Ramirez L."/>
            <person name="Alfaro M."/>
            <person name="Sun H."/>
            <person name="Tritt A."/>
            <person name="Yoshinaga Y."/>
            <person name="Zwiers L.-H."/>
            <person name="Turgeon B."/>
            <person name="Goodwin S."/>
            <person name="Spatafora J."/>
            <person name="Crous P."/>
            <person name="Grigoriev I."/>
        </authorList>
    </citation>
    <scope>NUCLEOTIDE SEQUENCE</scope>
    <source>
        <strain evidence="6">CBS 101060</strain>
    </source>
</reference>
<dbReference type="OrthoDB" id="655030at2759"/>
<protein>
    <submittedName>
        <fullName evidence="6">FAD/NAD(P)-binding domain-containing protein</fullName>
    </submittedName>
</protein>
<feature type="domain" description="FAD-binding" evidence="5">
    <location>
        <begin position="113"/>
        <end position="439"/>
    </location>
</feature>